<accession>A0ABS8V2E9</accession>
<feature type="transmembrane region" description="Helical" evidence="2">
    <location>
        <begin position="66"/>
        <end position="85"/>
    </location>
</feature>
<feature type="compositionally biased region" description="Polar residues" evidence="1">
    <location>
        <begin position="1"/>
        <end position="11"/>
    </location>
</feature>
<organism evidence="3 4">
    <name type="scientific">Datura stramonium</name>
    <name type="common">Jimsonweed</name>
    <name type="synonym">Common thornapple</name>
    <dbReference type="NCBI Taxonomy" id="4076"/>
    <lineage>
        <taxon>Eukaryota</taxon>
        <taxon>Viridiplantae</taxon>
        <taxon>Streptophyta</taxon>
        <taxon>Embryophyta</taxon>
        <taxon>Tracheophyta</taxon>
        <taxon>Spermatophyta</taxon>
        <taxon>Magnoliopsida</taxon>
        <taxon>eudicotyledons</taxon>
        <taxon>Gunneridae</taxon>
        <taxon>Pentapetalae</taxon>
        <taxon>asterids</taxon>
        <taxon>lamiids</taxon>
        <taxon>Solanales</taxon>
        <taxon>Solanaceae</taxon>
        <taxon>Solanoideae</taxon>
        <taxon>Datureae</taxon>
        <taxon>Datura</taxon>
    </lineage>
</organism>
<sequence>MSSTDFGSNWSKGMDDYSGNDWESDAKNDRRDMHYILVMIEVAMMTLILVKPMMNHIRFVSSVKPIAFVMNILVMSLLIMMRLAMSDGCSYVGVGSESN</sequence>
<keyword evidence="2" id="KW-0472">Membrane</keyword>
<evidence type="ECO:0000313" key="3">
    <source>
        <dbReference type="EMBL" id="MCD9640527.1"/>
    </source>
</evidence>
<keyword evidence="2" id="KW-0812">Transmembrane</keyword>
<protein>
    <submittedName>
        <fullName evidence="3">Uncharacterized protein</fullName>
    </submittedName>
</protein>
<evidence type="ECO:0000313" key="4">
    <source>
        <dbReference type="Proteomes" id="UP000823775"/>
    </source>
</evidence>
<dbReference type="EMBL" id="JACEIK010003143">
    <property type="protein sequence ID" value="MCD9640527.1"/>
    <property type="molecule type" value="Genomic_DNA"/>
</dbReference>
<feature type="transmembrane region" description="Helical" evidence="2">
    <location>
        <begin position="33"/>
        <end position="54"/>
    </location>
</feature>
<reference evidence="3 4" key="1">
    <citation type="journal article" date="2021" name="BMC Genomics">
        <title>Datura genome reveals duplications of psychoactive alkaloid biosynthetic genes and high mutation rate following tissue culture.</title>
        <authorList>
            <person name="Rajewski A."/>
            <person name="Carter-House D."/>
            <person name="Stajich J."/>
            <person name="Litt A."/>
        </authorList>
    </citation>
    <scope>NUCLEOTIDE SEQUENCE [LARGE SCALE GENOMIC DNA]</scope>
    <source>
        <strain evidence="3">AR-01</strain>
    </source>
</reference>
<dbReference type="Proteomes" id="UP000823775">
    <property type="component" value="Unassembled WGS sequence"/>
</dbReference>
<keyword evidence="4" id="KW-1185">Reference proteome</keyword>
<proteinExistence type="predicted"/>
<feature type="region of interest" description="Disordered" evidence="1">
    <location>
        <begin position="1"/>
        <end position="26"/>
    </location>
</feature>
<name>A0ABS8V2E9_DATST</name>
<evidence type="ECO:0000256" key="2">
    <source>
        <dbReference type="SAM" id="Phobius"/>
    </source>
</evidence>
<gene>
    <name evidence="3" type="ORF">HAX54_025881</name>
</gene>
<evidence type="ECO:0000256" key="1">
    <source>
        <dbReference type="SAM" id="MobiDB-lite"/>
    </source>
</evidence>
<comment type="caution">
    <text evidence="3">The sequence shown here is derived from an EMBL/GenBank/DDBJ whole genome shotgun (WGS) entry which is preliminary data.</text>
</comment>
<keyword evidence="2" id="KW-1133">Transmembrane helix</keyword>